<keyword evidence="2" id="KW-1185">Reference proteome</keyword>
<name>A0AAE0KVS6_9CHLO</name>
<evidence type="ECO:0000313" key="1">
    <source>
        <dbReference type="EMBL" id="KAK3262250.1"/>
    </source>
</evidence>
<dbReference type="InterPro" id="IPR043502">
    <property type="entry name" value="DNA/RNA_pol_sf"/>
</dbReference>
<evidence type="ECO:0000313" key="2">
    <source>
        <dbReference type="Proteomes" id="UP001190700"/>
    </source>
</evidence>
<gene>
    <name evidence="1" type="ORF">CYMTET_28880</name>
</gene>
<dbReference type="SUPFAM" id="SSF56672">
    <property type="entry name" value="DNA/RNA polymerases"/>
    <property type="match status" value="1"/>
</dbReference>
<protein>
    <submittedName>
        <fullName evidence="1">Uncharacterized protein</fullName>
    </submittedName>
</protein>
<organism evidence="1 2">
    <name type="scientific">Cymbomonas tetramitiformis</name>
    <dbReference type="NCBI Taxonomy" id="36881"/>
    <lineage>
        <taxon>Eukaryota</taxon>
        <taxon>Viridiplantae</taxon>
        <taxon>Chlorophyta</taxon>
        <taxon>Pyramimonadophyceae</taxon>
        <taxon>Pyramimonadales</taxon>
        <taxon>Pyramimonadaceae</taxon>
        <taxon>Cymbomonas</taxon>
    </lineage>
</organism>
<comment type="caution">
    <text evidence="1">The sequence shown here is derived from an EMBL/GenBank/DDBJ whole genome shotgun (WGS) entry which is preliminary data.</text>
</comment>
<reference evidence="1 2" key="1">
    <citation type="journal article" date="2015" name="Genome Biol. Evol.">
        <title>Comparative Genomics of a Bacterivorous Green Alga Reveals Evolutionary Causalities and Consequences of Phago-Mixotrophic Mode of Nutrition.</title>
        <authorList>
            <person name="Burns J.A."/>
            <person name="Paasch A."/>
            <person name="Narechania A."/>
            <person name="Kim E."/>
        </authorList>
    </citation>
    <scope>NUCLEOTIDE SEQUENCE [LARGE SCALE GENOMIC DNA]</scope>
    <source>
        <strain evidence="1 2">PLY_AMNH</strain>
    </source>
</reference>
<proteinExistence type="predicted"/>
<dbReference type="Proteomes" id="UP001190700">
    <property type="component" value="Unassembled WGS sequence"/>
</dbReference>
<accession>A0AAE0KVS6</accession>
<dbReference type="EMBL" id="LGRX02016356">
    <property type="protein sequence ID" value="KAK3262250.1"/>
    <property type="molecule type" value="Genomic_DNA"/>
</dbReference>
<dbReference type="AlphaFoldDB" id="A0AAE0KVS6"/>
<sequence>MADSHFDEMAGFEGGDLAAGDCREHETCGTSEGERRCYEEELLAEEIAIDEPYRVPNYVGPEHMDVMREELRRKSEAGHIFLAGWRLPLGVVALGMVEKVHKGKVKYRQVSDYTRPADVGVNARIELQPDEFTTVKEAYRMLRPGYYMVKVDMEAAYRSVGIASNFWPPQCFEFDDVR</sequence>